<proteinExistence type="predicted"/>
<reference evidence="1 2" key="1">
    <citation type="journal article" date="2018" name="Nat. Biotechnol.">
        <title>A standardized bacterial taxonomy based on genome phylogeny substantially revises the tree of life.</title>
        <authorList>
            <person name="Parks D.H."/>
            <person name="Chuvochina M."/>
            <person name="Waite D.W."/>
            <person name="Rinke C."/>
            <person name="Skarshewski A."/>
            <person name="Chaumeil P.A."/>
            <person name="Hugenholtz P."/>
        </authorList>
    </citation>
    <scope>NUCLEOTIDE SEQUENCE [LARGE SCALE GENOMIC DNA]</scope>
    <source>
        <strain evidence="1">UBA7921</strain>
    </source>
</reference>
<name>A0A348MMJ8_UNCW3</name>
<organism evidence="1 2">
    <name type="scientific">candidate division WOR-3 bacterium</name>
    <dbReference type="NCBI Taxonomy" id="2052148"/>
    <lineage>
        <taxon>Bacteria</taxon>
        <taxon>Bacteria division WOR-3</taxon>
    </lineage>
</organism>
<dbReference type="PANTHER" id="PTHR35271:SF1">
    <property type="entry name" value="ABC TRANSPORTER, SUBSTRATE-BINDING LIPOPROTEIN"/>
    <property type="match status" value="1"/>
</dbReference>
<evidence type="ECO:0008006" key="3">
    <source>
        <dbReference type="Google" id="ProtNLM"/>
    </source>
</evidence>
<dbReference type="AlphaFoldDB" id="A0A348MMJ8"/>
<gene>
    <name evidence="1" type="ORF">DCG82_07710</name>
</gene>
<protein>
    <recommendedName>
        <fullName evidence="3">ABC transporter substrate-binding protein</fullName>
    </recommendedName>
</protein>
<dbReference type="Proteomes" id="UP000262454">
    <property type="component" value="Unassembled WGS sequence"/>
</dbReference>
<dbReference type="InterPro" id="IPR007487">
    <property type="entry name" value="ABC_transpt-TYRBP-like"/>
</dbReference>
<dbReference type="PANTHER" id="PTHR35271">
    <property type="entry name" value="ABC TRANSPORTER, SUBSTRATE-BINDING LIPOPROTEIN-RELATED"/>
    <property type="match status" value="1"/>
</dbReference>
<comment type="caution">
    <text evidence="1">The sequence shown here is derived from an EMBL/GenBank/DDBJ whole genome shotgun (WGS) entry which is preliminary data.</text>
</comment>
<dbReference type="Pfam" id="PF04392">
    <property type="entry name" value="ABC_sub_bind"/>
    <property type="match status" value="1"/>
</dbReference>
<accession>A0A348MMJ8</accession>
<dbReference type="Gene3D" id="3.40.50.2300">
    <property type="match status" value="2"/>
</dbReference>
<sequence>MILEKRASNMKKFSVLIIFVFTFLSIFPFNIYVVQSEDNEIYSPMLYSFKERAEYDLVYFNLNNQQKNVDFVVKKIKSDKPSVVLLIGYFAVSQIGEKVDSIPLMLSMVTSVPQNLKNKKNVCGVIFDLNEKTIFSWMKKNIPLYDSLGLVFSVENSLEYAKNFKSVGEEEGIYVELGNISNLSDLPLTFKLLKTVGIKAIWLGKDKIVISKEGFDNLLKIAKSENIPIIAPYSNFVKNGATFSISPDPSNHGYLCGNIAIRLYNGERPEEIGFLKTDSVQFSYNKNLIKNLKIGISKNLIDNGKSY</sequence>
<evidence type="ECO:0000313" key="2">
    <source>
        <dbReference type="Proteomes" id="UP000262454"/>
    </source>
</evidence>
<evidence type="ECO:0000313" key="1">
    <source>
        <dbReference type="EMBL" id="HAF08274.1"/>
    </source>
</evidence>
<dbReference type="EMBL" id="DMCX01000041">
    <property type="protein sequence ID" value="HAF08274.1"/>
    <property type="molecule type" value="Genomic_DNA"/>
</dbReference>